<dbReference type="GO" id="GO:0046872">
    <property type="term" value="F:metal ion binding"/>
    <property type="evidence" value="ECO:0007669"/>
    <property type="project" value="UniProtKB-KW"/>
</dbReference>
<keyword evidence="3 4" id="KW-0408">Iron</keyword>
<dbReference type="GO" id="GO:0009055">
    <property type="term" value="F:electron transfer activity"/>
    <property type="evidence" value="ECO:0007669"/>
    <property type="project" value="InterPro"/>
</dbReference>
<keyword evidence="2 4" id="KW-0479">Metal-binding</keyword>
<dbReference type="Gene3D" id="1.10.760.10">
    <property type="entry name" value="Cytochrome c-like domain"/>
    <property type="match status" value="1"/>
</dbReference>
<comment type="caution">
    <text evidence="6">The sequence shown here is derived from an EMBL/GenBank/DDBJ whole genome shotgun (WGS) entry which is preliminary data.</text>
</comment>
<evidence type="ECO:0000313" key="7">
    <source>
        <dbReference type="Proteomes" id="UP000324595"/>
    </source>
</evidence>
<proteinExistence type="predicted"/>
<protein>
    <submittedName>
        <fullName evidence="6">Cytochrome c</fullName>
    </submittedName>
</protein>
<dbReference type="RefSeq" id="WP_148897486.1">
    <property type="nucleotide sequence ID" value="NZ_VNHY01000001.1"/>
</dbReference>
<feature type="domain" description="Cytochrome c" evidence="5">
    <location>
        <begin position="66"/>
        <end position="155"/>
    </location>
</feature>
<evidence type="ECO:0000256" key="2">
    <source>
        <dbReference type="ARBA" id="ARBA00022723"/>
    </source>
</evidence>
<dbReference type="Proteomes" id="UP000324595">
    <property type="component" value="Unassembled WGS sequence"/>
</dbReference>
<dbReference type="InterPro" id="IPR009056">
    <property type="entry name" value="Cyt_c-like_dom"/>
</dbReference>
<dbReference type="PROSITE" id="PS51257">
    <property type="entry name" value="PROKAR_LIPOPROTEIN"/>
    <property type="match status" value="1"/>
</dbReference>
<keyword evidence="1 4" id="KW-0349">Heme</keyword>
<gene>
    <name evidence="6" type="ORF">LX73_0077</name>
</gene>
<dbReference type="InterPro" id="IPR036909">
    <property type="entry name" value="Cyt_c-like_dom_sf"/>
</dbReference>
<dbReference type="OrthoDB" id="2827525at2"/>
<keyword evidence="7" id="KW-1185">Reference proteome</keyword>
<dbReference type="AlphaFoldDB" id="A0A5D3YN75"/>
<accession>A0A5D3YN75</accession>
<sequence length="156" mass="17346">MNTQISKITGLIVLTMALLIGCGKSSDSEKDSTDSEEEKQELTDFEMTNGIGPVDEEITIEEIDTELAKEGMRVFDMKCGACHKLDKRYVGPPLGGVMNARTPAYVMNMILNPEEMLKKHPVAKSVGSEYPTRMTNQQLTREKARAVVEYLAQESQ</sequence>
<evidence type="ECO:0000259" key="5">
    <source>
        <dbReference type="PROSITE" id="PS51007"/>
    </source>
</evidence>
<evidence type="ECO:0000256" key="4">
    <source>
        <dbReference type="PROSITE-ProRule" id="PRU00433"/>
    </source>
</evidence>
<evidence type="ECO:0000313" key="6">
    <source>
        <dbReference type="EMBL" id="TYP94788.1"/>
    </source>
</evidence>
<evidence type="ECO:0000256" key="1">
    <source>
        <dbReference type="ARBA" id="ARBA00022617"/>
    </source>
</evidence>
<dbReference type="Pfam" id="PF00034">
    <property type="entry name" value="Cytochrom_C"/>
    <property type="match status" value="1"/>
</dbReference>
<dbReference type="EMBL" id="VNHY01000001">
    <property type="protein sequence ID" value="TYP94788.1"/>
    <property type="molecule type" value="Genomic_DNA"/>
</dbReference>
<reference evidence="6 7" key="1">
    <citation type="submission" date="2019-07" db="EMBL/GenBank/DDBJ databases">
        <title>Genomic Encyclopedia of Archaeal and Bacterial Type Strains, Phase II (KMG-II): from individual species to whole genera.</title>
        <authorList>
            <person name="Goeker M."/>
        </authorList>
    </citation>
    <scope>NUCLEOTIDE SEQUENCE [LARGE SCALE GENOMIC DNA]</scope>
    <source>
        <strain evidence="6 7">DSM 21935</strain>
    </source>
</reference>
<dbReference type="SUPFAM" id="SSF46626">
    <property type="entry name" value="Cytochrome c"/>
    <property type="match status" value="1"/>
</dbReference>
<evidence type="ECO:0000256" key="3">
    <source>
        <dbReference type="ARBA" id="ARBA00023004"/>
    </source>
</evidence>
<dbReference type="PROSITE" id="PS51007">
    <property type="entry name" value="CYTC"/>
    <property type="match status" value="1"/>
</dbReference>
<name>A0A5D3YN75_9BACT</name>
<dbReference type="GO" id="GO:0020037">
    <property type="term" value="F:heme binding"/>
    <property type="evidence" value="ECO:0007669"/>
    <property type="project" value="InterPro"/>
</dbReference>
<organism evidence="6 7">
    <name type="scientific">Fodinibius salinus</name>
    <dbReference type="NCBI Taxonomy" id="860790"/>
    <lineage>
        <taxon>Bacteria</taxon>
        <taxon>Pseudomonadati</taxon>
        <taxon>Balneolota</taxon>
        <taxon>Balneolia</taxon>
        <taxon>Balneolales</taxon>
        <taxon>Balneolaceae</taxon>
        <taxon>Fodinibius</taxon>
    </lineage>
</organism>